<comment type="similarity">
    <text evidence="3">Belongs to the arginase family.</text>
</comment>
<dbReference type="PANTHER" id="PTHR11358">
    <property type="entry name" value="ARGINASE/AGMATINASE"/>
    <property type="match status" value="1"/>
</dbReference>
<dbReference type="InterPro" id="IPR006035">
    <property type="entry name" value="Ureohydrolase"/>
</dbReference>
<dbReference type="Gene3D" id="3.40.800.10">
    <property type="entry name" value="Ureohydrolase domain"/>
    <property type="match status" value="1"/>
</dbReference>
<keyword evidence="1" id="KW-0479">Metal-binding</keyword>
<dbReference type="Proteomes" id="UP001162131">
    <property type="component" value="Unassembled WGS sequence"/>
</dbReference>
<comment type="caution">
    <text evidence="4">The sequence shown here is derived from an EMBL/GenBank/DDBJ whole genome shotgun (WGS) entry which is preliminary data.</text>
</comment>
<dbReference type="PANTHER" id="PTHR11358:SF26">
    <property type="entry name" value="GUANIDINO ACID HYDROLASE, MITOCHONDRIAL"/>
    <property type="match status" value="1"/>
</dbReference>
<keyword evidence="5" id="KW-1185">Reference proteome</keyword>
<dbReference type="PROSITE" id="PS51409">
    <property type="entry name" value="ARGINASE_2"/>
    <property type="match status" value="1"/>
</dbReference>
<accession>A0AAU9ISD4</accession>
<evidence type="ECO:0000313" key="4">
    <source>
        <dbReference type="EMBL" id="CAG9317388.1"/>
    </source>
</evidence>
<evidence type="ECO:0000256" key="2">
    <source>
        <dbReference type="ARBA" id="ARBA00022801"/>
    </source>
</evidence>
<name>A0AAU9ISD4_9CILI</name>
<proteinExistence type="inferred from homology"/>
<protein>
    <recommendedName>
        <fullName evidence="6">Arginase</fullName>
    </recommendedName>
</protein>
<organism evidence="4 5">
    <name type="scientific">Blepharisma stoltei</name>
    <dbReference type="NCBI Taxonomy" id="1481888"/>
    <lineage>
        <taxon>Eukaryota</taxon>
        <taxon>Sar</taxon>
        <taxon>Alveolata</taxon>
        <taxon>Ciliophora</taxon>
        <taxon>Postciliodesmatophora</taxon>
        <taxon>Heterotrichea</taxon>
        <taxon>Heterotrichida</taxon>
        <taxon>Blepharismidae</taxon>
        <taxon>Blepharisma</taxon>
    </lineage>
</organism>
<dbReference type="GO" id="GO:0008783">
    <property type="term" value="F:agmatinase activity"/>
    <property type="evidence" value="ECO:0007669"/>
    <property type="project" value="TreeGrafter"/>
</dbReference>
<dbReference type="EMBL" id="CAJZBQ010000018">
    <property type="protein sequence ID" value="CAG9317388.1"/>
    <property type="molecule type" value="Genomic_DNA"/>
</dbReference>
<reference evidence="4" key="1">
    <citation type="submission" date="2021-09" db="EMBL/GenBank/DDBJ databases">
        <authorList>
            <consortium name="AG Swart"/>
            <person name="Singh M."/>
            <person name="Singh A."/>
            <person name="Seah K."/>
            <person name="Emmerich C."/>
        </authorList>
    </citation>
    <scope>NUCLEOTIDE SEQUENCE</scope>
    <source>
        <strain evidence="4">ATCC30299</strain>
    </source>
</reference>
<keyword evidence="2" id="KW-0378">Hydrolase</keyword>
<gene>
    <name evidence="4" type="ORF">BSTOLATCC_MIC18639</name>
</gene>
<dbReference type="AlphaFoldDB" id="A0AAU9ISD4"/>
<evidence type="ECO:0008006" key="6">
    <source>
        <dbReference type="Google" id="ProtNLM"/>
    </source>
</evidence>
<dbReference type="GO" id="GO:0046872">
    <property type="term" value="F:metal ion binding"/>
    <property type="evidence" value="ECO:0007669"/>
    <property type="project" value="UniProtKB-KW"/>
</dbReference>
<dbReference type="PIRSF" id="PIRSF036979">
    <property type="entry name" value="Arginase"/>
    <property type="match status" value="1"/>
</dbReference>
<evidence type="ECO:0000313" key="5">
    <source>
        <dbReference type="Proteomes" id="UP001162131"/>
    </source>
</evidence>
<sequence>MAEDPLFKRDDPKLGKIIEDGIHGNVVLIGFPFDEGVIRNFGRRGGDYGPDSLRRFIPKIGPLINPELNISLEGFLISDYGNIQAENFEKAHEKLAAKVKTVLSKPHHPVPVIVGGGNDESWSNASGFFNYCLENNFTPVVVNIDAHLDVRQLDDEGRLHSGCPFRMILEDQRFQGMNGKFFEFACQGSQCAQAHVNYVKSKGGELIWMREIRRRSLELKESLREPITQAGQALKDIIARFPENHRFFISFDVDSISSAFCPGVSCPSVDGGLTAEEALEIAFLSGNSNKVSLMDMSEYNPAVEDYRTGRLLANIFYYFCLGVKSR</sequence>
<evidence type="ECO:0000256" key="3">
    <source>
        <dbReference type="PROSITE-ProRule" id="PRU00742"/>
    </source>
</evidence>
<dbReference type="CDD" id="cd09988">
    <property type="entry name" value="Formimidoylglutamase"/>
    <property type="match status" value="1"/>
</dbReference>
<dbReference type="GO" id="GO:0033389">
    <property type="term" value="P:putrescine biosynthetic process from arginine, via agmatine"/>
    <property type="evidence" value="ECO:0007669"/>
    <property type="project" value="TreeGrafter"/>
</dbReference>
<dbReference type="InterPro" id="IPR023696">
    <property type="entry name" value="Ureohydrolase_dom_sf"/>
</dbReference>
<dbReference type="SUPFAM" id="SSF52768">
    <property type="entry name" value="Arginase/deacetylase"/>
    <property type="match status" value="1"/>
</dbReference>
<dbReference type="Pfam" id="PF00491">
    <property type="entry name" value="Arginase"/>
    <property type="match status" value="1"/>
</dbReference>
<evidence type="ECO:0000256" key="1">
    <source>
        <dbReference type="ARBA" id="ARBA00022723"/>
    </source>
</evidence>